<dbReference type="RefSeq" id="WP_215340676.1">
    <property type="nucleotide sequence ID" value="NZ_JAGSGD010000001.1"/>
</dbReference>
<accession>A0A941D4E5</accession>
<sequence>MDWMRAGAFERGSFASLLGLRFQPTSPIVEVSGIGDSIIAATRDGEVIRSWPYTTAEQFDNSPQLLATVGFENRFLFEEATRLPTLQLDLADLGADTLLLMTDALGHWLLRNPESAGQLIEFGGDAQFAGWVEAHRAAGELRRDDTTLIVVPV</sequence>
<gene>
    <name evidence="1" type="ORF">JKL49_11445</name>
</gene>
<evidence type="ECO:0008006" key="3">
    <source>
        <dbReference type="Google" id="ProtNLM"/>
    </source>
</evidence>
<dbReference type="Proteomes" id="UP000622580">
    <property type="component" value="Unassembled WGS sequence"/>
</dbReference>
<reference evidence="1" key="1">
    <citation type="submission" date="2021-04" db="EMBL/GenBank/DDBJ databases">
        <title>Draft genome assembly of strain Phenylobacterium sp. 20VBR1 using MiniION and Illumina platforms.</title>
        <authorList>
            <person name="Thomas F.A."/>
            <person name="Krishnan K.P."/>
            <person name="Sinha R.K."/>
        </authorList>
    </citation>
    <scope>NUCLEOTIDE SEQUENCE</scope>
    <source>
        <strain evidence="1">20VBR1</strain>
    </source>
</reference>
<proteinExistence type="predicted"/>
<comment type="caution">
    <text evidence="1">The sequence shown here is derived from an EMBL/GenBank/DDBJ whole genome shotgun (WGS) entry which is preliminary data.</text>
</comment>
<evidence type="ECO:0000313" key="1">
    <source>
        <dbReference type="EMBL" id="MBR7620003.1"/>
    </source>
</evidence>
<protein>
    <recommendedName>
        <fullName evidence="3">PPM-type phosphatase domain-containing protein</fullName>
    </recommendedName>
</protein>
<dbReference type="AlphaFoldDB" id="A0A941D4E5"/>
<name>A0A941D4E5_9CAUL</name>
<organism evidence="1 2">
    <name type="scientific">Phenylobacterium glaciei</name>
    <dbReference type="NCBI Taxonomy" id="2803784"/>
    <lineage>
        <taxon>Bacteria</taxon>
        <taxon>Pseudomonadati</taxon>
        <taxon>Pseudomonadota</taxon>
        <taxon>Alphaproteobacteria</taxon>
        <taxon>Caulobacterales</taxon>
        <taxon>Caulobacteraceae</taxon>
        <taxon>Phenylobacterium</taxon>
    </lineage>
</organism>
<keyword evidence="2" id="KW-1185">Reference proteome</keyword>
<dbReference type="EMBL" id="JAGSGD010000001">
    <property type="protein sequence ID" value="MBR7620003.1"/>
    <property type="molecule type" value="Genomic_DNA"/>
</dbReference>
<evidence type="ECO:0000313" key="2">
    <source>
        <dbReference type="Proteomes" id="UP000622580"/>
    </source>
</evidence>